<dbReference type="RefSeq" id="WP_163750391.1">
    <property type="nucleotide sequence ID" value="NZ_AP022596.1"/>
</dbReference>
<evidence type="ECO:0000256" key="5">
    <source>
        <dbReference type="RuleBase" id="RU003733"/>
    </source>
</evidence>
<dbReference type="AlphaFoldDB" id="A0A7I7TDD3"/>
<dbReference type="GO" id="GO:0016301">
    <property type="term" value="F:kinase activity"/>
    <property type="evidence" value="ECO:0007669"/>
    <property type="project" value="UniProtKB-KW"/>
</dbReference>
<dbReference type="InterPro" id="IPR000577">
    <property type="entry name" value="Carb_kinase_FGGY"/>
</dbReference>
<dbReference type="Gene3D" id="3.30.420.40">
    <property type="match status" value="2"/>
</dbReference>
<accession>A0A7I7TDD3</accession>
<evidence type="ECO:0000256" key="1">
    <source>
        <dbReference type="ARBA" id="ARBA00009156"/>
    </source>
</evidence>
<dbReference type="GO" id="GO:0016773">
    <property type="term" value="F:phosphotransferase activity, alcohol group as acceptor"/>
    <property type="evidence" value="ECO:0007669"/>
    <property type="project" value="InterPro"/>
</dbReference>
<evidence type="ECO:0000256" key="4">
    <source>
        <dbReference type="ARBA" id="ARBA00022777"/>
    </source>
</evidence>
<dbReference type="SUPFAM" id="SSF53067">
    <property type="entry name" value="Actin-like ATPase domain"/>
    <property type="match status" value="2"/>
</dbReference>
<dbReference type="InterPro" id="IPR050406">
    <property type="entry name" value="FGGY_Carb_Kinase"/>
</dbReference>
<dbReference type="InterPro" id="IPR018485">
    <property type="entry name" value="FGGY_C"/>
</dbReference>
<keyword evidence="4 5" id="KW-0418">Kinase</keyword>
<keyword evidence="2" id="KW-0119">Carbohydrate metabolism</keyword>
<dbReference type="KEGG" id="mhev:MHEL_47120"/>
<dbReference type="PROSITE" id="PS00445">
    <property type="entry name" value="FGGY_KINASES_2"/>
    <property type="match status" value="1"/>
</dbReference>
<name>A0A7I7TDD3_9MYCO</name>
<keyword evidence="2" id="KW-0859">Xylose metabolism</keyword>
<evidence type="ECO:0000256" key="3">
    <source>
        <dbReference type="ARBA" id="ARBA00022679"/>
    </source>
</evidence>
<feature type="domain" description="Carbohydrate kinase FGGY N-terminal" evidence="6">
    <location>
        <begin position="6"/>
        <end position="246"/>
    </location>
</feature>
<dbReference type="InterPro" id="IPR018483">
    <property type="entry name" value="Carb_kinase_FGGY_CS"/>
</dbReference>
<keyword evidence="9" id="KW-1185">Reference proteome</keyword>
<dbReference type="PIRSF" id="PIRSF000538">
    <property type="entry name" value="GlpK"/>
    <property type="match status" value="1"/>
</dbReference>
<dbReference type="PANTHER" id="PTHR43095:SF5">
    <property type="entry name" value="XYLULOSE KINASE"/>
    <property type="match status" value="1"/>
</dbReference>
<dbReference type="EMBL" id="AP022596">
    <property type="protein sequence ID" value="BBY66469.1"/>
    <property type="molecule type" value="Genomic_DNA"/>
</dbReference>
<reference evidence="8 9" key="1">
    <citation type="journal article" date="2019" name="Emerg. Microbes Infect.">
        <title>Comprehensive subspecies identification of 175 nontuberculous mycobacteria species based on 7547 genomic profiles.</title>
        <authorList>
            <person name="Matsumoto Y."/>
            <person name="Kinjo T."/>
            <person name="Motooka D."/>
            <person name="Nabeya D."/>
            <person name="Jung N."/>
            <person name="Uechi K."/>
            <person name="Horii T."/>
            <person name="Iida T."/>
            <person name="Fujita J."/>
            <person name="Nakamura S."/>
        </authorList>
    </citation>
    <scope>NUCLEOTIDE SEQUENCE [LARGE SCALE GENOMIC DNA]</scope>
    <source>
        <strain evidence="8 9">JCM 30396</strain>
    </source>
</reference>
<dbReference type="PANTHER" id="PTHR43095">
    <property type="entry name" value="SUGAR KINASE"/>
    <property type="match status" value="1"/>
</dbReference>
<dbReference type="InterPro" id="IPR043129">
    <property type="entry name" value="ATPase_NBD"/>
</dbReference>
<comment type="similarity">
    <text evidence="1 5">Belongs to the FGGY kinase family.</text>
</comment>
<protein>
    <submittedName>
        <fullName evidence="8">Carbohydrate kinase</fullName>
    </submittedName>
</protein>
<evidence type="ECO:0000259" key="7">
    <source>
        <dbReference type="Pfam" id="PF02782"/>
    </source>
</evidence>
<dbReference type="Pfam" id="PF02782">
    <property type="entry name" value="FGGY_C"/>
    <property type="match status" value="1"/>
</dbReference>
<organism evidence="8 9">
    <name type="scientific">Mycolicibacterium helvum</name>
    <dbReference type="NCBI Taxonomy" id="1534349"/>
    <lineage>
        <taxon>Bacteria</taxon>
        <taxon>Bacillati</taxon>
        <taxon>Actinomycetota</taxon>
        <taxon>Actinomycetes</taxon>
        <taxon>Mycobacteriales</taxon>
        <taxon>Mycobacteriaceae</taxon>
        <taxon>Mycolicibacterium</taxon>
    </lineage>
</organism>
<proteinExistence type="inferred from homology"/>
<evidence type="ECO:0000259" key="6">
    <source>
        <dbReference type="Pfam" id="PF00370"/>
    </source>
</evidence>
<dbReference type="InterPro" id="IPR018484">
    <property type="entry name" value="FGGY_N"/>
</dbReference>
<gene>
    <name evidence="8" type="ORF">MHEL_47120</name>
</gene>
<dbReference type="GO" id="GO:0042732">
    <property type="term" value="P:D-xylose metabolic process"/>
    <property type="evidence" value="ECO:0007669"/>
    <property type="project" value="UniProtKB-KW"/>
</dbReference>
<dbReference type="Pfam" id="PF00370">
    <property type="entry name" value="FGGY_N"/>
    <property type="match status" value="1"/>
</dbReference>
<evidence type="ECO:0000256" key="2">
    <source>
        <dbReference type="ARBA" id="ARBA00022629"/>
    </source>
</evidence>
<dbReference type="CDD" id="cd07804">
    <property type="entry name" value="ASKHA_NBD_FGGY_RrXK-like"/>
    <property type="match status" value="1"/>
</dbReference>
<feature type="domain" description="Carbohydrate kinase FGGY C-terminal" evidence="7">
    <location>
        <begin position="287"/>
        <end position="439"/>
    </location>
</feature>
<keyword evidence="3 5" id="KW-0808">Transferase</keyword>
<dbReference type="Proteomes" id="UP000467148">
    <property type="component" value="Chromosome"/>
</dbReference>
<evidence type="ECO:0000313" key="8">
    <source>
        <dbReference type="EMBL" id="BBY66469.1"/>
    </source>
</evidence>
<sequence length="503" mass="52875">MASRHYIGIDIGTTGTKTVLLERSAGIIAQANFESPIFSDGPAFAEADADAWVDNAVNGIRAVLTESGVDPATVVAVATTGMVPAVLCLDADMKPVRRPILQNDARATVEIGELASLIDGADMLTRTGSALTQQSVAPTLMWLRRHEPELWSRTVHVVGSYDYVLTALGAPVHVEENWALESGLYTLDGSRYDTAITAAGLDPGLLSTPVRPGTVVGAVSARVAAETGLDPATALVVGGADHVLSAYAAGVDSPGKWLVKLGGAGDILTACDAPVVDERLYLDAHPRPGVWLPNGCMATSGSLIRWFQTVVGGVTLAELDAEAASREPASLLCLPYFLGEKSPIHDPELRGAFLGLELSHTRADLYRAVLEAIAFGFRHNAEAMRAAGIELDARASVTNGGSKSMLWKQIHADVLNVELIPVRDHPGASLGAAILAGVGAGDLTVDDSARFLHTDPPIVPDPARVAAYDQAYRLWRQAGDALTGVSHALARRRTDRAATSKEG</sequence>
<evidence type="ECO:0000313" key="9">
    <source>
        <dbReference type="Proteomes" id="UP000467148"/>
    </source>
</evidence>